<proteinExistence type="predicted"/>
<feature type="non-terminal residue" evidence="1">
    <location>
        <position position="51"/>
    </location>
</feature>
<protein>
    <submittedName>
        <fullName evidence="1">18474_t:CDS:1</fullName>
    </submittedName>
</protein>
<evidence type="ECO:0000313" key="2">
    <source>
        <dbReference type="Proteomes" id="UP000789901"/>
    </source>
</evidence>
<dbReference type="Proteomes" id="UP000789901">
    <property type="component" value="Unassembled WGS sequence"/>
</dbReference>
<gene>
    <name evidence="1" type="ORF">GMARGA_LOCUS3819</name>
</gene>
<sequence length="51" mass="5798">MSENASLLAKEAGLMARIIELEQSTKENVELKAEVTKLIFDIKMNRILSNY</sequence>
<feature type="non-terminal residue" evidence="1">
    <location>
        <position position="1"/>
    </location>
</feature>
<comment type="caution">
    <text evidence="1">The sequence shown here is derived from an EMBL/GenBank/DDBJ whole genome shotgun (WGS) entry which is preliminary data.</text>
</comment>
<dbReference type="EMBL" id="CAJVQB010001429">
    <property type="protein sequence ID" value="CAG8535291.1"/>
    <property type="molecule type" value="Genomic_DNA"/>
</dbReference>
<organism evidence="1 2">
    <name type="scientific">Gigaspora margarita</name>
    <dbReference type="NCBI Taxonomy" id="4874"/>
    <lineage>
        <taxon>Eukaryota</taxon>
        <taxon>Fungi</taxon>
        <taxon>Fungi incertae sedis</taxon>
        <taxon>Mucoromycota</taxon>
        <taxon>Glomeromycotina</taxon>
        <taxon>Glomeromycetes</taxon>
        <taxon>Diversisporales</taxon>
        <taxon>Gigasporaceae</taxon>
        <taxon>Gigaspora</taxon>
    </lineage>
</organism>
<accession>A0ABM8W641</accession>
<evidence type="ECO:0000313" key="1">
    <source>
        <dbReference type="EMBL" id="CAG8535291.1"/>
    </source>
</evidence>
<name>A0ABM8W641_GIGMA</name>
<reference evidence="1 2" key="1">
    <citation type="submission" date="2021-06" db="EMBL/GenBank/DDBJ databases">
        <authorList>
            <person name="Kallberg Y."/>
            <person name="Tangrot J."/>
            <person name="Rosling A."/>
        </authorList>
    </citation>
    <scope>NUCLEOTIDE SEQUENCE [LARGE SCALE GENOMIC DNA]</scope>
    <source>
        <strain evidence="1 2">120-4 pot B 10/14</strain>
    </source>
</reference>
<keyword evidence="2" id="KW-1185">Reference proteome</keyword>